<dbReference type="GO" id="GO:0030151">
    <property type="term" value="F:molybdenum ion binding"/>
    <property type="evidence" value="ECO:0007669"/>
    <property type="project" value="InterPro"/>
</dbReference>
<dbReference type="PROSITE" id="PS51340">
    <property type="entry name" value="MOSC"/>
    <property type="match status" value="1"/>
</dbReference>
<feature type="domain" description="MOSC" evidence="1">
    <location>
        <begin position="109"/>
        <end position="259"/>
    </location>
</feature>
<dbReference type="SUPFAM" id="SSF50800">
    <property type="entry name" value="PK beta-barrel domain-like"/>
    <property type="match status" value="1"/>
</dbReference>
<dbReference type="Pfam" id="PF03476">
    <property type="entry name" value="MOSC_N"/>
    <property type="match status" value="1"/>
</dbReference>
<dbReference type="InterPro" id="IPR005302">
    <property type="entry name" value="MoCF_Sase_C"/>
</dbReference>
<dbReference type="GO" id="GO:0003824">
    <property type="term" value="F:catalytic activity"/>
    <property type="evidence" value="ECO:0007669"/>
    <property type="project" value="InterPro"/>
</dbReference>
<dbReference type="InterPro" id="IPR011037">
    <property type="entry name" value="Pyrv_Knase-like_insert_dom_sf"/>
</dbReference>
<dbReference type="AlphaFoldDB" id="A0A6J4RIA7"/>
<accession>A0A6J4RIA7</accession>
<protein>
    <recommendedName>
        <fullName evidence="1">MOSC domain-containing protein</fullName>
    </recommendedName>
</protein>
<dbReference type="GO" id="GO:0030170">
    <property type="term" value="F:pyridoxal phosphate binding"/>
    <property type="evidence" value="ECO:0007669"/>
    <property type="project" value="InterPro"/>
</dbReference>
<gene>
    <name evidence="2" type="ORF">AVDCRST_MAG67-157</name>
</gene>
<sequence>MAVATVQALQTTPIKGLRVVAREEVQLTPAGVSEDRRFYLVDERARMVNSKQLATLNEVVAAYDHAARVLELRFPDGTQVAGSVELGDELTTRFYSRPAQAHELRGAFSQALSDHVGRPVRIVEGIDRSGIDRGRRGAVSLVSQASLGALAHVADGGAVDARRFRMLVIIGGLDEPHEEDTWVGADLRVGAARVRVRGHVGRCNITHRHPETGDADLPTLDLLRQYRSGLDTTEPLAFGVYGEVREPGRIALGDAVALTGR</sequence>
<evidence type="ECO:0000313" key="2">
    <source>
        <dbReference type="EMBL" id="CAA9470382.1"/>
    </source>
</evidence>
<evidence type="ECO:0000259" key="1">
    <source>
        <dbReference type="PROSITE" id="PS51340"/>
    </source>
</evidence>
<proteinExistence type="predicted"/>
<reference evidence="2" key="1">
    <citation type="submission" date="2020-02" db="EMBL/GenBank/DDBJ databases">
        <authorList>
            <person name="Meier V. D."/>
        </authorList>
    </citation>
    <scope>NUCLEOTIDE SEQUENCE</scope>
    <source>
        <strain evidence="2">AVDCRST_MAG67</strain>
    </source>
</reference>
<dbReference type="EMBL" id="CADCVQ010000001">
    <property type="protein sequence ID" value="CAA9470382.1"/>
    <property type="molecule type" value="Genomic_DNA"/>
</dbReference>
<name>A0A6J4RIA7_9ACTN</name>
<dbReference type="Pfam" id="PF03473">
    <property type="entry name" value="MOSC"/>
    <property type="match status" value="1"/>
</dbReference>
<organism evidence="2">
    <name type="scientific">uncultured Solirubrobacteraceae bacterium</name>
    <dbReference type="NCBI Taxonomy" id="1162706"/>
    <lineage>
        <taxon>Bacteria</taxon>
        <taxon>Bacillati</taxon>
        <taxon>Actinomycetota</taxon>
        <taxon>Thermoleophilia</taxon>
        <taxon>Solirubrobacterales</taxon>
        <taxon>Solirubrobacteraceae</taxon>
        <taxon>environmental samples</taxon>
    </lineage>
</organism>
<dbReference type="InterPro" id="IPR005303">
    <property type="entry name" value="MOCOS_middle"/>
</dbReference>